<reference evidence="7" key="1">
    <citation type="submission" date="2016-06" db="EMBL/GenBank/DDBJ databases">
        <title>Draft Genome sequence of the fungus Inonotus baumii.</title>
        <authorList>
            <person name="Zhu H."/>
            <person name="Lin W."/>
        </authorList>
    </citation>
    <scope>NUCLEOTIDE SEQUENCE</scope>
    <source>
        <strain evidence="7">821</strain>
    </source>
</reference>
<protein>
    <recommendedName>
        <fullName evidence="3">Cofilin</fullName>
    </recommendedName>
    <alternativeName>
        <fullName evidence="5">Actin-depolymerizing factor 1</fullName>
    </alternativeName>
</protein>
<evidence type="ECO:0000256" key="5">
    <source>
        <dbReference type="ARBA" id="ARBA00032427"/>
    </source>
</evidence>
<gene>
    <name evidence="7" type="ORF">A7U60_g3881</name>
</gene>
<name>A0A9Q5HZS5_SANBA</name>
<evidence type="ECO:0000256" key="4">
    <source>
        <dbReference type="ARBA" id="ARBA00023203"/>
    </source>
</evidence>
<comment type="similarity">
    <text evidence="2">Belongs to the actin-binding proteins ADF family.</text>
</comment>
<evidence type="ECO:0000256" key="2">
    <source>
        <dbReference type="ARBA" id="ARBA00006844"/>
    </source>
</evidence>
<organism evidence="7 8">
    <name type="scientific">Sanghuangporus baumii</name>
    <name type="common">Phellinus baumii</name>
    <dbReference type="NCBI Taxonomy" id="108892"/>
    <lineage>
        <taxon>Eukaryota</taxon>
        <taxon>Fungi</taxon>
        <taxon>Dikarya</taxon>
        <taxon>Basidiomycota</taxon>
        <taxon>Agaricomycotina</taxon>
        <taxon>Agaricomycetes</taxon>
        <taxon>Hymenochaetales</taxon>
        <taxon>Hymenochaetaceae</taxon>
        <taxon>Sanghuangporus</taxon>
    </lineage>
</organism>
<dbReference type="CDD" id="cd11286">
    <property type="entry name" value="ADF_cofilin_like"/>
    <property type="match status" value="1"/>
</dbReference>
<dbReference type="SUPFAM" id="SSF55753">
    <property type="entry name" value="Actin depolymerizing proteins"/>
    <property type="match status" value="1"/>
</dbReference>
<dbReference type="PANTHER" id="PTHR11913">
    <property type="entry name" value="COFILIN-RELATED"/>
    <property type="match status" value="1"/>
</dbReference>
<evidence type="ECO:0000313" key="8">
    <source>
        <dbReference type="Proteomes" id="UP000757232"/>
    </source>
</evidence>
<dbReference type="EMBL" id="LNZH02000167">
    <property type="protein sequence ID" value="OCB88926.1"/>
    <property type="molecule type" value="Genomic_DNA"/>
</dbReference>
<dbReference type="GO" id="GO:0003779">
    <property type="term" value="F:actin binding"/>
    <property type="evidence" value="ECO:0007669"/>
    <property type="project" value="UniProtKB-KW"/>
</dbReference>
<comment type="caution">
    <text evidence="7">The sequence shown here is derived from an EMBL/GenBank/DDBJ whole genome shotgun (WGS) entry which is preliminary data.</text>
</comment>
<feature type="domain" description="ADF-H" evidence="6">
    <location>
        <begin position="2"/>
        <end position="143"/>
    </location>
</feature>
<dbReference type="InterPro" id="IPR002108">
    <property type="entry name" value="ADF-H"/>
</dbReference>
<sequence>MASGVQADEDCVKAFNDLKLQRQYKYIVYALSPDNKSIVVSEKVQQDSSKPNREFYDEFVAKLPTDEPRYGIFDFEFEKEDGSGKRNRIVFVNWAPDTSGIKKKMVYSSSKDALRRGLVGVQVDVQATDPDEASYENVLEKCDRLR</sequence>
<comment type="subcellular location">
    <subcellularLocation>
        <location evidence="1">Nucleus matrix</location>
    </subcellularLocation>
</comment>
<accession>A0A9Q5HZS5</accession>
<dbReference type="InterPro" id="IPR017904">
    <property type="entry name" value="ADF/Cofilin"/>
</dbReference>
<dbReference type="Gene3D" id="3.40.20.10">
    <property type="entry name" value="Severin"/>
    <property type="match status" value="1"/>
</dbReference>
<evidence type="ECO:0000256" key="1">
    <source>
        <dbReference type="ARBA" id="ARBA00004109"/>
    </source>
</evidence>
<dbReference type="PRINTS" id="PR00006">
    <property type="entry name" value="COFILIN"/>
</dbReference>
<keyword evidence="8" id="KW-1185">Reference proteome</keyword>
<dbReference type="InterPro" id="IPR029006">
    <property type="entry name" value="ADF-H/Gelsolin-like_dom_sf"/>
</dbReference>
<dbReference type="GO" id="GO:0016363">
    <property type="term" value="C:nuclear matrix"/>
    <property type="evidence" value="ECO:0007669"/>
    <property type="project" value="UniProtKB-SubCell"/>
</dbReference>
<dbReference type="Proteomes" id="UP000757232">
    <property type="component" value="Unassembled WGS sequence"/>
</dbReference>
<evidence type="ECO:0000313" key="7">
    <source>
        <dbReference type="EMBL" id="OCB88926.1"/>
    </source>
</evidence>
<proteinExistence type="inferred from homology"/>
<dbReference type="AlphaFoldDB" id="A0A9Q5HZS5"/>
<evidence type="ECO:0000259" key="6">
    <source>
        <dbReference type="PROSITE" id="PS51263"/>
    </source>
</evidence>
<dbReference type="Pfam" id="PF00241">
    <property type="entry name" value="Cofilin_ADF"/>
    <property type="match status" value="1"/>
</dbReference>
<dbReference type="OrthoDB" id="10249245at2759"/>
<dbReference type="PROSITE" id="PS51263">
    <property type="entry name" value="ADF_H"/>
    <property type="match status" value="1"/>
</dbReference>
<dbReference type="SMART" id="SM00102">
    <property type="entry name" value="ADF"/>
    <property type="match status" value="1"/>
</dbReference>
<keyword evidence="4" id="KW-0009">Actin-binding</keyword>
<dbReference type="GO" id="GO:0015629">
    <property type="term" value="C:actin cytoskeleton"/>
    <property type="evidence" value="ECO:0007669"/>
    <property type="project" value="InterPro"/>
</dbReference>
<dbReference type="GO" id="GO:0030042">
    <property type="term" value="P:actin filament depolymerization"/>
    <property type="evidence" value="ECO:0007669"/>
    <property type="project" value="InterPro"/>
</dbReference>
<evidence type="ECO:0000256" key="3">
    <source>
        <dbReference type="ARBA" id="ARBA00015630"/>
    </source>
</evidence>